<keyword evidence="3" id="KW-1185">Reference proteome</keyword>
<protein>
    <submittedName>
        <fullName evidence="2">Uncharacterized protein</fullName>
    </submittedName>
</protein>
<keyword evidence="1" id="KW-0812">Transmembrane</keyword>
<evidence type="ECO:0000313" key="2">
    <source>
        <dbReference type="EMBL" id="MEV4286912.1"/>
    </source>
</evidence>
<dbReference type="RefSeq" id="WP_364449656.1">
    <property type="nucleotide sequence ID" value="NZ_JBFARM010000004.1"/>
</dbReference>
<feature type="transmembrane region" description="Helical" evidence="1">
    <location>
        <begin position="308"/>
        <end position="326"/>
    </location>
</feature>
<sequence>MVELRREDGVMESVASAGGRPWLRGGDAVLAAGLVMVAVQLVWKAGLVNRTYFRQDDFMFLARGLENGFTWDYLMRVDYGHLMPGAFAIHWALGRLGVHNDVLAHVLTLGLQAAAGLALLRLLWVLFGPRPAILVPFGFALVTPMTISGLSWWAVVAETLPFQIALPMALASHVLCVRTGRLRHAVAAAAWTAFGMVFFVKAPFVPVLAFVLTVGWLGGWHGARRLLRVWALYLAVLVPYAVLFLHQLLTTVQLTKQTSPISLPSAEVAAKSVWTLLTGSLIPTSLGGPWRWQPIGEDYALAATPTPLMWASLAVAVAAVAVSVRLRRRAWLAWATLLGYFLLADVAPIMLGRIELLGPDLSGYELRYLSSTAMVVAIVIGLAFIPVAGEPEPWLRPVGPLRLAWAPLAAVVAVSSVWSVAAYADRPLGRNVKSYVETAEAALARVPAGTVVLDAYVPEKVAFPLFFYDYARHSKVVDPAARHHVTWARRLAGPISVPRMFDAQGRLRPVRLTGTTIPAGAACRPVGGTEVRFPIPAPPKGGEQVVQISYLNGEATTLEVRMGLARTSVPAGPNLGITYATLDGGGPELALRTVGGGTTCVGEIRVGVPAADETAAAVPPQPVER</sequence>
<dbReference type="EMBL" id="JBFARM010000004">
    <property type="protein sequence ID" value="MEV4286912.1"/>
    <property type="molecule type" value="Genomic_DNA"/>
</dbReference>
<evidence type="ECO:0000313" key="3">
    <source>
        <dbReference type="Proteomes" id="UP001552427"/>
    </source>
</evidence>
<name>A0ABV3H304_9ACTN</name>
<proteinExistence type="predicted"/>
<evidence type="ECO:0000256" key="1">
    <source>
        <dbReference type="SAM" id="Phobius"/>
    </source>
</evidence>
<comment type="caution">
    <text evidence="2">The sequence shown here is derived from an EMBL/GenBank/DDBJ whole genome shotgun (WGS) entry which is preliminary data.</text>
</comment>
<keyword evidence="1" id="KW-0472">Membrane</keyword>
<feature type="transmembrane region" description="Helical" evidence="1">
    <location>
        <begin position="102"/>
        <end position="126"/>
    </location>
</feature>
<feature type="transmembrane region" description="Helical" evidence="1">
    <location>
        <begin position="230"/>
        <end position="249"/>
    </location>
</feature>
<reference evidence="2 3" key="1">
    <citation type="submission" date="2024-06" db="EMBL/GenBank/DDBJ databases">
        <title>The Natural Products Discovery Center: Release of the First 8490 Sequenced Strains for Exploring Actinobacteria Biosynthetic Diversity.</title>
        <authorList>
            <person name="Kalkreuter E."/>
            <person name="Kautsar S.A."/>
            <person name="Yang D."/>
            <person name="Bader C.D."/>
            <person name="Teijaro C.N."/>
            <person name="Fluegel L."/>
            <person name="Davis C.M."/>
            <person name="Simpson J.R."/>
            <person name="Lauterbach L."/>
            <person name="Steele A.D."/>
            <person name="Gui C."/>
            <person name="Meng S."/>
            <person name="Li G."/>
            <person name="Viehrig K."/>
            <person name="Ye F."/>
            <person name="Su P."/>
            <person name="Kiefer A.F."/>
            <person name="Nichols A."/>
            <person name="Cepeda A.J."/>
            <person name="Yan W."/>
            <person name="Fan B."/>
            <person name="Jiang Y."/>
            <person name="Adhikari A."/>
            <person name="Zheng C.-J."/>
            <person name="Schuster L."/>
            <person name="Cowan T.M."/>
            <person name="Smanski M.J."/>
            <person name="Chevrette M.G."/>
            <person name="De Carvalho L.P.S."/>
            <person name="Shen B."/>
        </authorList>
    </citation>
    <scope>NUCLEOTIDE SEQUENCE [LARGE SCALE GENOMIC DNA]</scope>
    <source>
        <strain evidence="2 3">NPDC049574</strain>
    </source>
</reference>
<feature type="transmembrane region" description="Helical" evidence="1">
    <location>
        <begin position="189"/>
        <end position="218"/>
    </location>
</feature>
<dbReference type="Proteomes" id="UP001552427">
    <property type="component" value="Unassembled WGS sequence"/>
</dbReference>
<feature type="transmembrane region" description="Helical" evidence="1">
    <location>
        <begin position="133"/>
        <end position="154"/>
    </location>
</feature>
<feature type="transmembrane region" description="Helical" evidence="1">
    <location>
        <begin position="405"/>
        <end position="424"/>
    </location>
</feature>
<gene>
    <name evidence="2" type="ORF">AB0K40_15520</name>
</gene>
<organism evidence="2 3">
    <name type="scientific">Nonomuraea bangladeshensis</name>
    <dbReference type="NCBI Taxonomy" id="404385"/>
    <lineage>
        <taxon>Bacteria</taxon>
        <taxon>Bacillati</taxon>
        <taxon>Actinomycetota</taxon>
        <taxon>Actinomycetes</taxon>
        <taxon>Streptosporangiales</taxon>
        <taxon>Streptosporangiaceae</taxon>
        <taxon>Nonomuraea</taxon>
    </lineage>
</organism>
<keyword evidence="1" id="KW-1133">Transmembrane helix</keyword>
<feature type="transmembrane region" description="Helical" evidence="1">
    <location>
        <begin position="21"/>
        <end position="43"/>
    </location>
</feature>
<feature type="transmembrane region" description="Helical" evidence="1">
    <location>
        <begin position="366"/>
        <end position="385"/>
    </location>
</feature>
<feature type="transmembrane region" description="Helical" evidence="1">
    <location>
        <begin position="332"/>
        <end position="354"/>
    </location>
</feature>
<accession>A0ABV3H304</accession>